<dbReference type="Proteomes" id="UP000794436">
    <property type="component" value="Unassembled WGS sequence"/>
</dbReference>
<gene>
    <name evidence="2" type="ORF">Poli38472_009789</name>
</gene>
<dbReference type="EMBL" id="SPLM01000074">
    <property type="protein sequence ID" value="TMW62296.1"/>
    <property type="molecule type" value="Genomic_DNA"/>
</dbReference>
<dbReference type="SUPFAM" id="SSF48452">
    <property type="entry name" value="TPR-like"/>
    <property type="match status" value="1"/>
</dbReference>
<organism evidence="2 3">
    <name type="scientific">Pythium oligandrum</name>
    <name type="common">Mycoparasitic fungus</name>
    <dbReference type="NCBI Taxonomy" id="41045"/>
    <lineage>
        <taxon>Eukaryota</taxon>
        <taxon>Sar</taxon>
        <taxon>Stramenopiles</taxon>
        <taxon>Oomycota</taxon>
        <taxon>Peronosporomycetes</taxon>
        <taxon>Pythiales</taxon>
        <taxon>Pythiaceae</taxon>
        <taxon>Pythium</taxon>
    </lineage>
</organism>
<name>A0A8K1FH35_PYTOL</name>
<dbReference type="PROSITE" id="PS50005">
    <property type="entry name" value="TPR"/>
    <property type="match status" value="1"/>
</dbReference>
<reference evidence="2" key="1">
    <citation type="submission" date="2019-03" db="EMBL/GenBank/DDBJ databases">
        <title>Long read genome sequence of the mycoparasitic Pythium oligandrum ATCC 38472 isolated from sugarbeet rhizosphere.</title>
        <authorList>
            <person name="Gaulin E."/>
        </authorList>
    </citation>
    <scope>NUCLEOTIDE SEQUENCE</scope>
    <source>
        <strain evidence="2">ATCC 38472_TT</strain>
    </source>
</reference>
<evidence type="ECO:0000313" key="2">
    <source>
        <dbReference type="EMBL" id="TMW62296.1"/>
    </source>
</evidence>
<dbReference type="AlphaFoldDB" id="A0A8K1FH35"/>
<accession>A0A8K1FH35</accession>
<feature type="repeat" description="TPR" evidence="1">
    <location>
        <begin position="141"/>
        <end position="174"/>
    </location>
</feature>
<proteinExistence type="predicted"/>
<keyword evidence="1" id="KW-0802">TPR repeat</keyword>
<keyword evidence="3" id="KW-1185">Reference proteome</keyword>
<sequence>MTEYTQSPIFMISCGQLDHDLVTASLSVVAPPLVSWTEQDASSFFLTEIDAKVVADQWTVARAIARGSHHLYAQDEFQRAISAFGEALPLAEAANDKALLSLLHHHMGVAFKEEGKEKWALLMQKKSLELAQECHDLRLQGRALKALGVLFLDRRDAEKALDCQQQALQIATDTKDKELEARVYANLGNLGSAQLQMAHAILCHQRDLTASQELDSAVGQARAHRNLALVYAKLKRDAGTKARQLDHELNAARIIATSAFETDMRRHSDDSVGNIYVQITKHDSRMAEMVASSLQDILSEKTERSET</sequence>
<dbReference type="InterPro" id="IPR019734">
    <property type="entry name" value="TPR_rpt"/>
</dbReference>
<comment type="caution">
    <text evidence="2">The sequence shown here is derived from an EMBL/GenBank/DDBJ whole genome shotgun (WGS) entry which is preliminary data.</text>
</comment>
<evidence type="ECO:0008006" key="4">
    <source>
        <dbReference type="Google" id="ProtNLM"/>
    </source>
</evidence>
<dbReference type="Gene3D" id="1.25.40.10">
    <property type="entry name" value="Tetratricopeptide repeat domain"/>
    <property type="match status" value="1"/>
</dbReference>
<protein>
    <recommendedName>
        <fullName evidence="4">MalT-like TPR region domain-containing protein</fullName>
    </recommendedName>
</protein>
<dbReference type="OrthoDB" id="286233at2759"/>
<evidence type="ECO:0000313" key="3">
    <source>
        <dbReference type="Proteomes" id="UP000794436"/>
    </source>
</evidence>
<evidence type="ECO:0000256" key="1">
    <source>
        <dbReference type="PROSITE-ProRule" id="PRU00339"/>
    </source>
</evidence>
<dbReference type="PANTHER" id="PTHR10098">
    <property type="entry name" value="RAPSYN-RELATED"/>
    <property type="match status" value="1"/>
</dbReference>
<dbReference type="InterPro" id="IPR011990">
    <property type="entry name" value="TPR-like_helical_dom_sf"/>
</dbReference>